<comment type="caution">
    <text evidence="2">The sequence shown here is derived from an EMBL/GenBank/DDBJ whole genome shotgun (WGS) entry which is preliminary data.</text>
</comment>
<dbReference type="EMBL" id="BTSX01000006">
    <property type="protein sequence ID" value="GMT04561.1"/>
    <property type="molecule type" value="Genomic_DNA"/>
</dbReference>
<evidence type="ECO:0000256" key="1">
    <source>
        <dbReference type="SAM" id="MobiDB-lite"/>
    </source>
</evidence>
<gene>
    <name evidence="2" type="ORF">PENTCL1PPCAC_26735</name>
</gene>
<evidence type="ECO:0000313" key="3">
    <source>
        <dbReference type="Proteomes" id="UP001432027"/>
    </source>
</evidence>
<feature type="compositionally biased region" description="Basic and acidic residues" evidence="1">
    <location>
        <begin position="104"/>
        <end position="136"/>
    </location>
</feature>
<reference evidence="2" key="1">
    <citation type="submission" date="2023-10" db="EMBL/GenBank/DDBJ databases">
        <title>Genome assembly of Pristionchus species.</title>
        <authorList>
            <person name="Yoshida K."/>
            <person name="Sommer R.J."/>
        </authorList>
    </citation>
    <scope>NUCLEOTIDE SEQUENCE</scope>
    <source>
        <strain evidence="2">RS0144</strain>
    </source>
</reference>
<organism evidence="2 3">
    <name type="scientific">Pristionchus entomophagus</name>
    <dbReference type="NCBI Taxonomy" id="358040"/>
    <lineage>
        <taxon>Eukaryota</taxon>
        <taxon>Metazoa</taxon>
        <taxon>Ecdysozoa</taxon>
        <taxon>Nematoda</taxon>
        <taxon>Chromadorea</taxon>
        <taxon>Rhabditida</taxon>
        <taxon>Rhabditina</taxon>
        <taxon>Diplogasteromorpha</taxon>
        <taxon>Diplogasteroidea</taxon>
        <taxon>Neodiplogasteridae</taxon>
        <taxon>Pristionchus</taxon>
    </lineage>
</organism>
<feature type="compositionally biased region" description="Polar residues" evidence="1">
    <location>
        <begin position="92"/>
        <end position="103"/>
    </location>
</feature>
<dbReference type="Proteomes" id="UP001432027">
    <property type="component" value="Unassembled WGS sequence"/>
</dbReference>
<keyword evidence="3" id="KW-1185">Reference proteome</keyword>
<feature type="compositionally biased region" description="Basic and acidic residues" evidence="1">
    <location>
        <begin position="145"/>
        <end position="162"/>
    </location>
</feature>
<feature type="region of interest" description="Disordered" evidence="1">
    <location>
        <begin position="77"/>
        <end position="176"/>
    </location>
</feature>
<protein>
    <submittedName>
        <fullName evidence="2">Uncharacterized protein</fullName>
    </submittedName>
</protein>
<dbReference type="AlphaFoldDB" id="A0AAV5UC99"/>
<accession>A0AAV5UC99</accession>
<sequence length="176" mass="20248">SKDVLFAHENGLPYSTKKKKDLEWNNNGQHQSVFNWDRNPESRVEYWANDEEDVFHGAEDEIGEDSPSIRSLQMRLKEGGTQEMEGQLEQPLVSSNSKTIRLQSSRDETLEEKGRLQRQLEESTREVEAVKKRAESAEAELSLRGQHDDIRSGDASRQRETHTQNTNGAKTNGWMY</sequence>
<proteinExistence type="predicted"/>
<name>A0AAV5UC99_9BILA</name>
<feature type="non-terminal residue" evidence="2">
    <location>
        <position position="1"/>
    </location>
</feature>
<evidence type="ECO:0000313" key="2">
    <source>
        <dbReference type="EMBL" id="GMT04561.1"/>
    </source>
</evidence>